<accession>C3LP63</accession>
<evidence type="ECO:0000313" key="2">
    <source>
        <dbReference type="Proteomes" id="UP000001217"/>
    </source>
</evidence>
<protein>
    <submittedName>
        <fullName evidence="1">Uncharacterized protein</fullName>
    </submittedName>
</protein>
<sequence>MLAAFTFPNRLSMFLGMNLWAVYLQRQVVWYRKIKAKF</sequence>
<proteinExistence type="predicted"/>
<dbReference type="AlphaFoldDB" id="C3LP63"/>
<gene>
    <name evidence="1" type="ordered locus">VCM66_2037</name>
</gene>
<reference evidence="1 2" key="1">
    <citation type="journal article" date="2008" name="PLoS ONE">
        <title>A recalibrated molecular clock and independent origins for the cholera pandemic clones.</title>
        <authorList>
            <person name="Feng L."/>
            <person name="Reeves P.R."/>
            <person name="Lan R."/>
            <person name="Ren Y."/>
            <person name="Gao C."/>
            <person name="Zhou Z."/>
            <person name="Ren Y."/>
            <person name="Cheng J."/>
            <person name="Wang W."/>
            <person name="Wang J."/>
            <person name="Qian W."/>
            <person name="Li D."/>
            <person name="Wang L."/>
        </authorList>
    </citation>
    <scope>NUCLEOTIDE SEQUENCE [LARGE SCALE GENOMIC DNA]</scope>
    <source>
        <strain evidence="1 2">M66-2</strain>
    </source>
</reference>
<dbReference type="Proteomes" id="UP000001217">
    <property type="component" value="Chromosome I"/>
</dbReference>
<organism evidence="1 2">
    <name type="scientific">Vibrio cholerae serotype O1 (strain M66-2)</name>
    <dbReference type="NCBI Taxonomy" id="579112"/>
    <lineage>
        <taxon>Bacteria</taxon>
        <taxon>Pseudomonadati</taxon>
        <taxon>Pseudomonadota</taxon>
        <taxon>Gammaproteobacteria</taxon>
        <taxon>Vibrionales</taxon>
        <taxon>Vibrionaceae</taxon>
        <taxon>Vibrio</taxon>
    </lineage>
</organism>
<dbReference type="HOGENOM" id="CLU_3334389_0_0_6"/>
<name>C3LP63_VIBCM</name>
<evidence type="ECO:0000313" key="1">
    <source>
        <dbReference type="EMBL" id="ACP06339.1"/>
    </source>
</evidence>
<dbReference type="KEGG" id="vcm:VCM66_2037"/>
<dbReference type="EMBL" id="CP001233">
    <property type="protein sequence ID" value="ACP06339.1"/>
    <property type="molecule type" value="Genomic_DNA"/>
</dbReference>